<evidence type="ECO:0000313" key="3">
    <source>
        <dbReference type="EMBL" id="MDL2075657.1"/>
    </source>
</evidence>
<accession>A0ABT7IU97</accession>
<dbReference type="Pfam" id="PF13830">
    <property type="entry name" value="DUF4192"/>
    <property type="match status" value="1"/>
</dbReference>
<reference evidence="3 4" key="1">
    <citation type="submission" date="2023-05" db="EMBL/GenBank/DDBJ databases">
        <title>Streptomyces fuscus sp. nov., a brown-black pigment producing actinomyces isolated from dry sand of Sea duck farm.</title>
        <authorList>
            <person name="Xie J."/>
            <person name="Shen N."/>
        </authorList>
    </citation>
    <scope>NUCLEOTIDE SEQUENCE [LARGE SCALE GENOMIC DNA]</scope>
    <source>
        <strain evidence="3 4">GXMU-J15</strain>
    </source>
</reference>
<gene>
    <name evidence="3" type="ORF">QNN03_04315</name>
</gene>
<feature type="region of interest" description="Disordered" evidence="2">
    <location>
        <begin position="1"/>
        <end position="24"/>
    </location>
</feature>
<protein>
    <submittedName>
        <fullName evidence="3">DUF4192 family protein</fullName>
    </submittedName>
</protein>
<feature type="compositionally biased region" description="Low complexity" evidence="2">
    <location>
        <begin position="527"/>
        <end position="541"/>
    </location>
</feature>
<dbReference type="Proteomes" id="UP001241926">
    <property type="component" value="Unassembled WGS sequence"/>
</dbReference>
<organism evidence="3 4">
    <name type="scientific">Streptomyces fuscus</name>
    <dbReference type="NCBI Taxonomy" id="3048495"/>
    <lineage>
        <taxon>Bacteria</taxon>
        <taxon>Bacillati</taxon>
        <taxon>Actinomycetota</taxon>
        <taxon>Actinomycetes</taxon>
        <taxon>Kitasatosporales</taxon>
        <taxon>Streptomycetaceae</taxon>
        <taxon>Streptomyces</taxon>
    </lineage>
</organism>
<evidence type="ECO:0000256" key="2">
    <source>
        <dbReference type="SAM" id="MobiDB-lite"/>
    </source>
</evidence>
<feature type="coiled-coil region" evidence="1">
    <location>
        <begin position="242"/>
        <end position="269"/>
    </location>
</feature>
<dbReference type="RefSeq" id="WP_285430456.1">
    <property type="nucleotide sequence ID" value="NZ_JASJUS010000003.1"/>
</dbReference>
<dbReference type="CDD" id="cd22249">
    <property type="entry name" value="UDM1_RNF168_RNF169-like"/>
    <property type="match status" value="1"/>
</dbReference>
<feature type="compositionally biased region" description="Low complexity" evidence="2">
    <location>
        <begin position="490"/>
        <end position="519"/>
    </location>
</feature>
<evidence type="ECO:0000313" key="4">
    <source>
        <dbReference type="Proteomes" id="UP001241926"/>
    </source>
</evidence>
<feature type="region of interest" description="Disordered" evidence="2">
    <location>
        <begin position="428"/>
        <end position="571"/>
    </location>
</feature>
<proteinExistence type="predicted"/>
<keyword evidence="4" id="KW-1185">Reference proteome</keyword>
<dbReference type="InterPro" id="IPR025447">
    <property type="entry name" value="DUF4192"/>
</dbReference>
<comment type="caution">
    <text evidence="3">The sequence shown here is derived from an EMBL/GenBank/DDBJ whole genome shotgun (WGS) entry which is preliminary data.</text>
</comment>
<dbReference type="EMBL" id="JASJUS010000003">
    <property type="protein sequence ID" value="MDL2075657.1"/>
    <property type="molecule type" value="Genomic_DNA"/>
</dbReference>
<feature type="compositionally biased region" description="Basic and acidic residues" evidence="2">
    <location>
        <begin position="470"/>
        <end position="479"/>
    </location>
</feature>
<keyword evidence="1" id="KW-0175">Coiled coil</keyword>
<feature type="compositionally biased region" description="Polar residues" evidence="2">
    <location>
        <begin position="560"/>
        <end position="571"/>
    </location>
</feature>
<feature type="compositionally biased region" description="Polar residues" evidence="2">
    <location>
        <begin position="1"/>
        <end position="13"/>
    </location>
</feature>
<evidence type="ECO:0000256" key="1">
    <source>
        <dbReference type="SAM" id="Coils"/>
    </source>
</evidence>
<sequence length="571" mass="61149">MTNHGETTGNSENHGIVGHDPRPAKQLDCTAYEGHRDQQVTLRTPAELADALPYLLGYRPEDSIVLVALHDRDGRGRFGGRARLGIPTNPDDWPSAARQLAHGLVTGSERRGARPEQIVAFLCQEPAAGESGRQVMERLRPLAQKLRIECGHLDVPVIEALCISDGRFWSYCCDNATCCPPNGTAMGLPGTSVLAAAATYAGLQVRGTLRELRARLLPWETGAALEQEIALDTASMALVPRILEEETRAEVAEETLELAEKLMQRLAEAPSVSGTLTSDLRDDDLITHDEAARLILGLQDRTTRDRAAAWMEGDEASPALRLWRAMARRCVGPYNEHAAPCLTLVGWVAWSTGDELEAREALAMALGADPDYLFARLLHQACNEGLDPEKIRRCLRAERGRTPAPAASDRGAAQHADAALADHTPAAEAPETIPTNGAPDVHATNGAPDVHATNGAPDVHATNGAPVAHPTHDVPDPHPTKAPAPSTDAPPSRSVTTPRRPYRTQSRPTTPAATAPVGRAGRRPRTRVPGPRTPMSSTRTGTTRKPRTTRIPGQPGGTCQEGTNTGPEGEA</sequence>
<name>A0ABT7IU97_9ACTN</name>